<evidence type="ECO:0000313" key="2">
    <source>
        <dbReference type="Proteomes" id="UP000093807"/>
    </source>
</evidence>
<gene>
    <name evidence="1" type="ORF">FLB_10510</name>
</gene>
<reference evidence="1 2" key="1">
    <citation type="submission" date="2016-06" db="EMBL/GenBank/DDBJ databases">
        <title>Draft genome sequence of Flavobacterium succinicans strain DD5b.</title>
        <authorList>
            <person name="Poehlein A."/>
            <person name="Daniel R."/>
            <person name="Simeonova D.D."/>
        </authorList>
    </citation>
    <scope>NUCLEOTIDE SEQUENCE [LARGE SCALE GENOMIC DNA]</scope>
    <source>
        <strain evidence="1 2">DD5b</strain>
    </source>
</reference>
<name>A0A199XTI2_9FLAO</name>
<evidence type="ECO:0000313" key="1">
    <source>
        <dbReference type="EMBL" id="OAZ04551.1"/>
    </source>
</evidence>
<proteinExistence type="predicted"/>
<dbReference type="EMBL" id="JMTM01000020">
    <property type="protein sequence ID" value="OAZ04551.1"/>
    <property type="molecule type" value="Genomic_DNA"/>
</dbReference>
<comment type="caution">
    <text evidence="1">The sequence shown here is derived from an EMBL/GenBank/DDBJ whole genome shotgun (WGS) entry which is preliminary data.</text>
</comment>
<accession>A0A199XTI2</accession>
<dbReference type="Proteomes" id="UP000093807">
    <property type="component" value="Unassembled WGS sequence"/>
</dbReference>
<sequence>MAKIALVCGPTTVVPSGNVKVYLLEPHPPVVLMVTLALVRGLQVNGEIVGALKDKATLGASTFKTFVALHSVLGLVTVNVYVSAAKPM</sequence>
<protein>
    <submittedName>
        <fullName evidence="1">Uncharacterized protein</fullName>
    </submittedName>
</protein>
<keyword evidence="2" id="KW-1185">Reference proteome</keyword>
<organism evidence="1 2">
    <name type="scientific">Flavobacterium succinicans</name>
    <dbReference type="NCBI Taxonomy" id="29536"/>
    <lineage>
        <taxon>Bacteria</taxon>
        <taxon>Pseudomonadati</taxon>
        <taxon>Bacteroidota</taxon>
        <taxon>Flavobacteriia</taxon>
        <taxon>Flavobacteriales</taxon>
        <taxon>Flavobacteriaceae</taxon>
        <taxon>Flavobacterium</taxon>
    </lineage>
</organism>
<dbReference type="AlphaFoldDB" id="A0A199XTI2"/>